<feature type="transmembrane region" description="Helical" evidence="1">
    <location>
        <begin position="277"/>
        <end position="295"/>
    </location>
</feature>
<comment type="caution">
    <text evidence="3">The sequence shown here is derived from an EMBL/GenBank/DDBJ whole genome shotgun (WGS) entry which is preliminary data.</text>
</comment>
<dbReference type="Pfam" id="PF05226">
    <property type="entry name" value="CHASE2"/>
    <property type="match status" value="1"/>
</dbReference>
<evidence type="ECO:0000313" key="4">
    <source>
        <dbReference type="Proteomes" id="UP001165343"/>
    </source>
</evidence>
<dbReference type="CDD" id="cd01948">
    <property type="entry name" value="EAL"/>
    <property type="match status" value="1"/>
</dbReference>
<keyword evidence="1" id="KW-0812">Transmembrane</keyword>
<feature type="transmembrane region" description="Helical" evidence="1">
    <location>
        <begin position="302"/>
        <end position="319"/>
    </location>
</feature>
<dbReference type="Pfam" id="PF00563">
    <property type="entry name" value="EAL"/>
    <property type="match status" value="1"/>
</dbReference>
<feature type="transmembrane region" description="Helical" evidence="1">
    <location>
        <begin position="20"/>
        <end position="39"/>
    </location>
</feature>
<name>A0ABT0RDB5_9SPHN</name>
<proteinExistence type="predicted"/>
<dbReference type="InterPro" id="IPR035919">
    <property type="entry name" value="EAL_sf"/>
</dbReference>
<keyword evidence="4" id="KW-1185">Reference proteome</keyword>
<dbReference type="Gene3D" id="3.20.20.450">
    <property type="entry name" value="EAL domain"/>
    <property type="match status" value="1"/>
</dbReference>
<dbReference type="SMART" id="SM01080">
    <property type="entry name" value="CHASE2"/>
    <property type="match status" value="1"/>
</dbReference>
<dbReference type="InterPro" id="IPR050706">
    <property type="entry name" value="Cyclic-di-GMP_PDE-like"/>
</dbReference>
<dbReference type="InterPro" id="IPR001633">
    <property type="entry name" value="EAL_dom"/>
</dbReference>
<dbReference type="Proteomes" id="UP001165343">
    <property type="component" value="Unassembled WGS sequence"/>
</dbReference>
<dbReference type="PANTHER" id="PTHR33121:SF71">
    <property type="entry name" value="OXYGEN SENSOR PROTEIN DOSP"/>
    <property type="match status" value="1"/>
</dbReference>
<dbReference type="SUPFAM" id="SSF141868">
    <property type="entry name" value="EAL domain-like"/>
    <property type="match status" value="1"/>
</dbReference>
<dbReference type="PANTHER" id="PTHR33121">
    <property type="entry name" value="CYCLIC DI-GMP PHOSPHODIESTERASE PDEF"/>
    <property type="match status" value="1"/>
</dbReference>
<evidence type="ECO:0000259" key="2">
    <source>
        <dbReference type="PROSITE" id="PS50883"/>
    </source>
</evidence>
<reference evidence="3" key="1">
    <citation type="submission" date="2022-05" db="EMBL/GenBank/DDBJ databases">
        <authorList>
            <person name="Jo J.-H."/>
            <person name="Im W.-T."/>
        </authorList>
    </citation>
    <scope>NUCLEOTIDE SEQUENCE</scope>
    <source>
        <strain evidence="3">RG327</strain>
    </source>
</reference>
<feature type="domain" description="EAL" evidence="2">
    <location>
        <begin position="508"/>
        <end position="761"/>
    </location>
</feature>
<dbReference type="RefSeq" id="WP_249867217.1">
    <property type="nucleotide sequence ID" value="NZ_JAMGBC010000001.1"/>
</dbReference>
<dbReference type="InterPro" id="IPR007890">
    <property type="entry name" value="CHASE2"/>
</dbReference>
<sequence length="766" mass="83314">MRDVHTRDLDRTAPKPWRTLLWIAIAGLIFGALGLGEIGEDVLRTGRNSLHWHKASGDIVVVKMDDASNRFVGRVPPWPRRYYAKLTDELTRAGAKRIFFDVKFYGATDPTDDRMFTESLTRSGRVTLAVRGPSRTNFEGESEELPLPAFASHAHLGSINWFYNYQNAVWQLPYATSTSKAPLPSFSALLSDRAGPPTRSFTVDYSVDPQSIPSVSAGAVLASRFPAEVVRGKDVIVGTTTDAGGDMYFVPGVGQMGGVFIHALGAETLKAGRPIDLGWLPLLLASIASAAFVLFRRVDQHKLLLMGIAAIATLVGPAALEARLIFVDVTPALLVLAATSALLLRGRFRKRGLIDPVSGLPNLTALKSARGTRDKALIVARILNYAEIAATLPTSSERQLVEQIVSRLSVGARDRTFYQGDDGIFAWFDEPGKPFGHHLEALHALFRTPVRVNGMAIDLSISFGVEIGSGRSIANRLGSALLAAEQAAHDGLKWKYHDPDSLQDASWKLSMLSQLDDAVDRGEVWAAYQPKVDLKTRKIVGAEALARWTHPEKGPIAAAEFIAAAEQNDRIGKLTAFMLDGAISAAATLNKGDHHFDMSVNLSGRLLSDKALVGRIAILLERHGLDPRHLTLELTETAALAGSGEALEMLTQLRELGLNISIDDYGTGLSTLEYLKKIPASEIKIDQSFIKGMVDNRSEKLMVSSTIALAHSLGRQVVAEGVETREALELLAELECDIAQGYITGRPMSLESLRRRLASERRSKVA</sequence>
<keyword evidence="1" id="KW-0472">Membrane</keyword>
<evidence type="ECO:0000313" key="3">
    <source>
        <dbReference type="EMBL" id="MCL6678252.1"/>
    </source>
</evidence>
<gene>
    <name evidence="3" type="ORF">LZ519_02820</name>
</gene>
<keyword evidence="1" id="KW-1133">Transmembrane helix</keyword>
<feature type="transmembrane region" description="Helical" evidence="1">
    <location>
        <begin position="325"/>
        <end position="344"/>
    </location>
</feature>
<dbReference type="PROSITE" id="PS50883">
    <property type="entry name" value="EAL"/>
    <property type="match status" value="1"/>
</dbReference>
<accession>A0ABT0RDB5</accession>
<dbReference type="SMART" id="SM00052">
    <property type="entry name" value="EAL"/>
    <property type="match status" value="1"/>
</dbReference>
<organism evidence="3 4">
    <name type="scientific">Sphingomonas anseongensis</name>
    <dbReference type="NCBI Taxonomy" id="2908207"/>
    <lineage>
        <taxon>Bacteria</taxon>
        <taxon>Pseudomonadati</taxon>
        <taxon>Pseudomonadota</taxon>
        <taxon>Alphaproteobacteria</taxon>
        <taxon>Sphingomonadales</taxon>
        <taxon>Sphingomonadaceae</taxon>
        <taxon>Sphingomonas</taxon>
    </lineage>
</organism>
<protein>
    <submittedName>
        <fullName evidence="3">EAL domain-containing protein</fullName>
    </submittedName>
</protein>
<evidence type="ECO:0000256" key="1">
    <source>
        <dbReference type="SAM" id="Phobius"/>
    </source>
</evidence>
<dbReference type="EMBL" id="JAMGBC010000001">
    <property type="protein sequence ID" value="MCL6678252.1"/>
    <property type="molecule type" value="Genomic_DNA"/>
</dbReference>